<dbReference type="InterPro" id="IPR041118">
    <property type="entry name" value="Rx_N"/>
</dbReference>
<evidence type="ECO:0000256" key="6">
    <source>
        <dbReference type="ARBA" id="ARBA00023054"/>
    </source>
</evidence>
<evidence type="ECO:0000313" key="10">
    <source>
        <dbReference type="EnsemblPlants" id="TraesCS6D02G005300.1"/>
    </source>
</evidence>
<dbReference type="PANTHER" id="PTHR23155">
    <property type="entry name" value="DISEASE RESISTANCE PROTEIN RP"/>
    <property type="match status" value="1"/>
</dbReference>
<dbReference type="Gene3D" id="1.10.8.430">
    <property type="entry name" value="Helical domain of apoptotic protease-activating factors"/>
    <property type="match status" value="1"/>
</dbReference>
<dbReference type="SUPFAM" id="SSF52058">
    <property type="entry name" value="L domain-like"/>
    <property type="match status" value="1"/>
</dbReference>
<dbReference type="RefSeq" id="XP_044417548.1">
    <property type="nucleotide sequence ID" value="XM_044561613.1"/>
</dbReference>
<evidence type="ECO:0000313" key="11">
    <source>
        <dbReference type="Proteomes" id="UP000019116"/>
    </source>
</evidence>
<feature type="region of interest" description="Disordered" evidence="8">
    <location>
        <begin position="919"/>
        <end position="997"/>
    </location>
</feature>
<keyword evidence="11" id="KW-1185">Reference proteome</keyword>
<dbReference type="InterPro" id="IPR058922">
    <property type="entry name" value="WHD_DRP"/>
</dbReference>
<proteinExistence type="inferred from homology"/>
<dbReference type="PANTHER" id="PTHR23155:SF1181">
    <property type="entry name" value="OS08G0170200 PROTEIN"/>
    <property type="match status" value="1"/>
</dbReference>
<dbReference type="Gene3D" id="3.80.10.10">
    <property type="entry name" value="Ribonuclease Inhibitor"/>
    <property type="match status" value="1"/>
</dbReference>
<dbReference type="Pfam" id="PF00931">
    <property type="entry name" value="NB-ARC"/>
    <property type="match status" value="1"/>
</dbReference>
<dbReference type="Gene3D" id="1.20.5.4130">
    <property type="match status" value="1"/>
</dbReference>
<dbReference type="InterPro" id="IPR055414">
    <property type="entry name" value="LRR_R13L4/SHOC2-like"/>
</dbReference>
<dbReference type="GeneID" id="123142908"/>
<dbReference type="Gramene" id="TraesCS6D02G005300.1">
    <property type="protein sequence ID" value="TraesCS6D02G005300.1"/>
    <property type="gene ID" value="TraesCS6D02G005300"/>
</dbReference>
<dbReference type="RefSeq" id="XP_044417549.1">
    <property type="nucleotide sequence ID" value="XM_044561614.1"/>
</dbReference>
<feature type="compositionally biased region" description="Polar residues" evidence="8">
    <location>
        <begin position="948"/>
        <end position="963"/>
    </location>
</feature>
<keyword evidence="3" id="KW-0677">Repeat</keyword>
<dbReference type="Gene3D" id="3.40.50.300">
    <property type="entry name" value="P-loop containing nucleotide triphosphate hydrolases"/>
    <property type="match status" value="1"/>
</dbReference>
<dbReference type="OrthoDB" id="693948at2759"/>
<dbReference type="GO" id="GO:0002758">
    <property type="term" value="P:innate immune response-activating signaling pathway"/>
    <property type="evidence" value="ECO:0007669"/>
    <property type="project" value="UniProtKB-ARBA"/>
</dbReference>
<keyword evidence="6 7" id="KW-0175">Coiled coil</keyword>
<evidence type="ECO:0000256" key="4">
    <source>
        <dbReference type="ARBA" id="ARBA00022741"/>
    </source>
</evidence>
<protein>
    <recommendedName>
        <fullName evidence="9">AAA+ ATPase domain-containing protein</fullName>
    </recommendedName>
</protein>
<dbReference type="STRING" id="4565.A0A3B6Q8S7"/>
<dbReference type="KEGG" id="taes:123142908"/>
<dbReference type="AlphaFoldDB" id="A0A3B6Q8S7"/>
<dbReference type="Proteomes" id="UP000019116">
    <property type="component" value="Chromosome 6D"/>
</dbReference>
<gene>
    <name evidence="10" type="primary">LOC123142908</name>
</gene>
<dbReference type="InterPro" id="IPR002182">
    <property type="entry name" value="NB-ARC"/>
</dbReference>
<keyword evidence="5" id="KW-0611">Plant defense</keyword>
<evidence type="ECO:0000256" key="8">
    <source>
        <dbReference type="SAM" id="MobiDB-lite"/>
    </source>
</evidence>
<dbReference type="GO" id="GO:0043531">
    <property type="term" value="F:ADP binding"/>
    <property type="evidence" value="ECO:0007669"/>
    <property type="project" value="InterPro"/>
</dbReference>
<reference evidence="10" key="1">
    <citation type="submission" date="2018-08" db="EMBL/GenBank/DDBJ databases">
        <authorList>
            <person name="Rossello M."/>
        </authorList>
    </citation>
    <scope>NUCLEOTIDE SEQUENCE [LARGE SCALE GENOMIC DNA]</scope>
    <source>
        <strain evidence="10">cv. Chinese Spring</strain>
    </source>
</reference>
<keyword evidence="2" id="KW-0433">Leucine-rich repeat</keyword>
<evidence type="ECO:0000256" key="7">
    <source>
        <dbReference type="SAM" id="Coils"/>
    </source>
</evidence>
<evidence type="ECO:0000256" key="2">
    <source>
        <dbReference type="ARBA" id="ARBA00022614"/>
    </source>
</evidence>
<dbReference type="EnsemblPlants" id="TraesCS6D02G005300.1">
    <property type="protein sequence ID" value="TraesCS6D02G005300.1"/>
    <property type="gene ID" value="TraesCS6D02G005300"/>
</dbReference>
<organism evidence="10">
    <name type="scientific">Triticum aestivum</name>
    <name type="common">Wheat</name>
    <dbReference type="NCBI Taxonomy" id="4565"/>
    <lineage>
        <taxon>Eukaryota</taxon>
        <taxon>Viridiplantae</taxon>
        <taxon>Streptophyta</taxon>
        <taxon>Embryophyta</taxon>
        <taxon>Tracheophyta</taxon>
        <taxon>Spermatophyta</taxon>
        <taxon>Magnoliopsida</taxon>
        <taxon>Liliopsida</taxon>
        <taxon>Poales</taxon>
        <taxon>Poaceae</taxon>
        <taxon>BOP clade</taxon>
        <taxon>Pooideae</taxon>
        <taxon>Triticodae</taxon>
        <taxon>Triticeae</taxon>
        <taxon>Triticinae</taxon>
        <taxon>Triticum</taxon>
    </lineage>
</organism>
<dbReference type="FunFam" id="1.10.10.10:FF:000322">
    <property type="entry name" value="Probable disease resistance protein At1g63360"/>
    <property type="match status" value="1"/>
</dbReference>
<dbReference type="Pfam" id="PF23598">
    <property type="entry name" value="LRR_14"/>
    <property type="match status" value="1"/>
</dbReference>
<dbReference type="SMR" id="A0A3B6Q8S7"/>
<dbReference type="InterPro" id="IPR032675">
    <property type="entry name" value="LRR_dom_sf"/>
</dbReference>
<accession>A0A3B6Q8S7</accession>
<dbReference type="PRINTS" id="PR00364">
    <property type="entry name" value="DISEASERSIST"/>
</dbReference>
<dbReference type="InterPro" id="IPR003593">
    <property type="entry name" value="AAA+_ATPase"/>
</dbReference>
<reference evidence="10" key="2">
    <citation type="submission" date="2018-10" db="UniProtKB">
        <authorList>
            <consortium name="EnsemblPlants"/>
        </authorList>
    </citation>
    <scope>IDENTIFICATION</scope>
</reference>
<keyword evidence="4" id="KW-0547">Nucleotide-binding</keyword>
<dbReference type="InterPro" id="IPR038005">
    <property type="entry name" value="RX-like_CC"/>
</dbReference>
<dbReference type="Pfam" id="PF23559">
    <property type="entry name" value="WHD_DRP"/>
    <property type="match status" value="1"/>
</dbReference>
<dbReference type="Gene3D" id="1.10.10.10">
    <property type="entry name" value="Winged helix-like DNA-binding domain superfamily/Winged helix DNA-binding domain"/>
    <property type="match status" value="1"/>
</dbReference>
<dbReference type="OMA" id="DCCAFAS"/>
<evidence type="ECO:0000256" key="1">
    <source>
        <dbReference type="ARBA" id="ARBA00008894"/>
    </source>
</evidence>
<dbReference type="Pfam" id="PF18052">
    <property type="entry name" value="Rx_N"/>
    <property type="match status" value="1"/>
</dbReference>
<name>A0A3B6Q8S7_WHEAT</name>
<feature type="domain" description="AAA+ ATPase" evidence="9">
    <location>
        <begin position="202"/>
        <end position="328"/>
    </location>
</feature>
<evidence type="ECO:0000256" key="3">
    <source>
        <dbReference type="ARBA" id="ARBA00022737"/>
    </source>
</evidence>
<dbReference type="InterPro" id="IPR027417">
    <property type="entry name" value="P-loop_NTPase"/>
</dbReference>
<comment type="similarity">
    <text evidence="1">Belongs to the disease resistance NB-LRR family.</text>
</comment>
<feature type="coiled-coil region" evidence="7">
    <location>
        <begin position="26"/>
        <end position="53"/>
    </location>
</feature>
<feature type="compositionally biased region" description="Polar residues" evidence="8">
    <location>
        <begin position="981"/>
        <end position="997"/>
    </location>
</feature>
<evidence type="ECO:0000259" key="9">
    <source>
        <dbReference type="SMART" id="SM00382"/>
    </source>
</evidence>
<evidence type="ECO:0000256" key="5">
    <source>
        <dbReference type="ARBA" id="ARBA00022821"/>
    </source>
</evidence>
<dbReference type="GO" id="GO:0009626">
    <property type="term" value="P:plant-type hypersensitive response"/>
    <property type="evidence" value="ECO:0007669"/>
    <property type="project" value="UniProtKB-ARBA"/>
</dbReference>
<dbReference type="CDD" id="cd14798">
    <property type="entry name" value="RX-CC_like"/>
    <property type="match status" value="1"/>
</dbReference>
<dbReference type="SMART" id="SM00382">
    <property type="entry name" value="AAA"/>
    <property type="match status" value="1"/>
</dbReference>
<dbReference type="InterPro" id="IPR042197">
    <property type="entry name" value="Apaf_helical"/>
</dbReference>
<dbReference type="InterPro" id="IPR044974">
    <property type="entry name" value="Disease_R_plants"/>
</dbReference>
<dbReference type="Gramene" id="TraesCS6D03G0012600.1">
    <property type="protein sequence ID" value="TraesCS6D03G0012600.1.CDS"/>
    <property type="gene ID" value="TraesCS6D03G0012600"/>
</dbReference>
<dbReference type="SUPFAM" id="SSF52540">
    <property type="entry name" value="P-loop containing nucleoside triphosphate hydrolases"/>
    <property type="match status" value="1"/>
</dbReference>
<sequence>MEVVTGAMGSLLPKLGELLVGEYKLQKGVKEDVESLQREMKSMNAALVKVAEVPRDQLDNQVIIWADELRELSYDMEDVVDNFLVYVKGSESDAVTDSNKLKGLMVKMANLFTKGKTRHQIADAMKDIKNRAQEVADRHNRYRVDDAVANAASKHKVDPRVLALYKNQKELVGIEDAQNELTKRLTDGDGDGDGDVPKQQPKMKVVSIVGPGGLGKTTLAKAVYDRLQTQFEYTAFVPMGRNPRVKKVLRDILLEVGKSECIGDVAILDEIQLIDKLRRRLENARYLIVIDDIWDLEAWKIIKCAFIDNNHGSRVITTTCILDVATNTGDIYKLKPLSQHLSEVLFYTRLFGGKDKCPFDQPAEVSDKILQKCGGVPLAIITIASLLAGKPMENWSKVFNSIGFGSGDNNTDVENTRKILSFSYYDLPCYLRPCLLHLSVYPEDYVIMKDKLIWQWVAEGFVNKEPGVSLYETGERYFNELLNRSMIQPVEYHHSYIIDSCRIHDMVLDMICSLSKEQNFVTILDSNEEHTPSQCNARRLAVQKRVVPLTNMNMPKLRSCYATMCDPNAVPSLSNFQVLRVLAMEKCSFKRDRPYHLEYLGRLPQLRYLGLEGTHISKLPEEIGNLKFLQTLDLNDTNIEELPQSIGLLRKLKCLRADVYDDGIITVPDGIGNLTSLEELHLSIVDESYIFVKELSKLTELRVLTFTCTYTAGVDECWKKSFVESLCNLQKIQVLQQNFCFTEEKIETFEEVPCDYWEGYKPSRQLRDLAIKGRFSRLPAWINSMFLPNLSILNIDVDDLGEQDVVNLGSLPELTVLGGNCVLEGMEFPNGTFPKLRSCTCKVSGPFWFLQGSMESLESIFLEVCAWKDASTGFDFISSLGNLPSLKRVIAQVYASDVEKVHAAVRQAIKTHPNRPISYLLPYGQSQTDEEESDSEQTKRELLAASSLDHTTTVDTSAQVIDNSNDKEEESDSNHPVPHLTESSIDAASTSPPVRVQ</sequence>
<dbReference type="GO" id="GO:0042742">
    <property type="term" value="P:defense response to bacterium"/>
    <property type="evidence" value="ECO:0007669"/>
    <property type="project" value="UniProtKB-ARBA"/>
</dbReference>
<dbReference type="InterPro" id="IPR036388">
    <property type="entry name" value="WH-like_DNA-bd_sf"/>
</dbReference>